<name>A0A6L2JMF5_TANCI</name>
<accession>A0A6L2JMF5</accession>
<feature type="compositionally biased region" description="Polar residues" evidence="1">
    <location>
        <begin position="114"/>
        <end position="125"/>
    </location>
</feature>
<dbReference type="EMBL" id="BKCJ010001017">
    <property type="protein sequence ID" value="GEU38143.1"/>
    <property type="molecule type" value="Genomic_DNA"/>
</dbReference>
<evidence type="ECO:0000256" key="1">
    <source>
        <dbReference type="SAM" id="MobiDB-lite"/>
    </source>
</evidence>
<protein>
    <submittedName>
        <fullName evidence="2">Retrotransposon protein, putative, Ty1-copia subclass</fullName>
    </submittedName>
</protein>
<organism evidence="2">
    <name type="scientific">Tanacetum cinerariifolium</name>
    <name type="common">Dalmatian daisy</name>
    <name type="synonym">Chrysanthemum cinerariifolium</name>
    <dbReference type="NCBI Taxonomy" id="118510"/>
    <lineage>
        <taxon>Eukaryota</taxon>
        <taxon>Viridiplantae</taxon>
        <taxon>Streptophyta</taxon>
        <taxon>Embryophyta</taxon>
        <taxon>Tracheophyta</taxon>
        <taxon>Spermatophyta</taxon>
        <taxon>Magnoliopsida</taxon>
        <taxon>eudicotyledons</taxon>
        <taxon>Gunneridae</taxon>
        <taxon>Pentapetalae</taxon>
        <taxon>asterids</taxon>
        <taxon>campanulids</taxon>
        <taxon>Asterales</taxon>
        <taxon>Asteraceae</taxon>
        <taxon>Asteroideae</taxon>
        <taxon>Anthemideae</taxon>
        <taxon>Anthemidinae</taxon>
        <taxon>Tanacetum</taxon>
    </lineage>
</organism>
<feature type="region of interest" description="Disordered" evidence="1">
    <location>
        <begin position="92"/>
        <end position="125"/>
    </location>
</feature>
<gene>
    <name evidence="2" type="ORF">Tci_010121</name>
</gene>
<dbReference type="AlphaFoldDB" id="A0A6L2JMF5"/>
<feature type="compositionally biased region" description="Basic and acidic residues" evidence="1">
    <location>
        <begin position="92"/>
        <end position="113"/>
    </location>
</feature>
<sequence length="377" mass="43253">MLSCVSGKMAHKPFPHKMKRAKDLLGLIHTDDYALESVACIFNMVLTKKVKKTPYELWHGKVPNLSYLKVWVKNLISQEARESHEDLEIIQNEDTHPSENTSNHHDEVEHDNVEPQSEVTPFRSSEMTHRAPNWLCLYMDSEDHGLGDHGELLTIKLEISLIHKLVTSDNESESDKPDKDDSSVFTTFPNLLFNDKDDVTIHEDDVPIKEFKVYSNPLFDNDEINYDELESNIESNSVESLSNHDTKKFDHLEEFFGPIIPVHITEEERIRREHADYISRIEILFTINPRPYPTMNANTNVKSIPSSFIPVQDNDSQREEIDIVTNMDVLPPGFENDDDSNGEVNAVNDLRVNNSISNSEHELSDNEESNFDNLSVP</sequence>
<reference evidence="2" key="1">
    <citation type="journal article" date="2019" name="Sci. Rep.">
        <title>Draft genome of Tanacetum cinerariifolium, the natural source of mosquito coil.</title>
        <authorList>
            <person name="Yamashiro T."/>
            <person name="Shiraishi A."/>
            <person name="Satake H."/>
            <person name="Nakayama K."/>
        </authorList>
    </citation>
    <scope>NUCLEOTIDE SEQUENCE</scope>
</reference>
<proteinExistence type="predicted"/>
<evidence type="ECO:0000313" key="2">
    <source>
        <dbReference type="EMBL" id="GEU38143.1"/>
    </source>
</evidence>
<feature type="region of interest" description="Disordered" evidence="1">
    <location>
        <begin position="357"/>
        <end position="377"/>
    </location>
</feature>
<comment type="caution">
    <text evidence="2">The sequence shown here is derived from an EMBL/GenBank/DDBJ whole genome shotgun (WGS) entry which is preliminary data.</text>
</comment>